<proteinExistence type="inferred from homology"/>
<feature type="domain" description="Glycoside hydrolase family 65 C-terminal" evidence="5">
    <location>
        <begin position="816"/>
        <end position="873"/>
    </location>
</feature>
<evidence type="ECO:0000313" key="7">
    <source>
        <dbReference type="EMBL" id="MEO1780575.1"/>
    </source>
</evidence>
<reference evidence="7" key="2">
    <citation type="submission" date="2024-02" db="EMBL/GenBank/DDBJ databases">
        <title>The Genome Sequence of Enterococcus diestrammenae JM9A.</title>
        <authorList>
            <person name="Earl A."/>
            <person name="Manson A."/>
            <person name="Gilmore M."/>
            <person name="Sanders J."/>
            <person name="Shea T."/>
            <person name="Howe W."/>
            <person name="Livny J."/>
            <person name="Cuomo C."/>
            <person name="Neafsey D."/>
            <person name="Birren B."/>
        </authorList>
    </citation>
    <scope>NUCLEOTIDE SEQUENCE</scope>
    <source>
        <strain evidence="7">JM9A</strain>
    </source>
</reference>
<reference evidence="7" key="1">
    <citation type="submission" date="2016-06" db="EMBL/GenBank/DDBJ databases">
        <authorList>
            <person name="Van Tyne D."/>
        </authorList>
    </citation>
    <scope>NUCLEOTIDE SEQUENCE</scope>
    <source>
        <strain evidence="7">JM9A</strain>
    </source>
</reference>
<dbReference type="SUPFAM" id="SSF74650">
    <property type="entry name" value="Galactose mutarotase-like"/>
    <property type="match status" value="1"/>
</dbReference>
<evidence type="ECO:0008006" key="9">
    <source>
        <dbReference type="Google" id="ProtNLM"/>
    </source>
</evidence>
<dbReference type="InterPro" id="IPR017045">
    <property type="entry name" value="Malt_Pase/Glycosyl_Hdrlase"/>
</dbReference>
<keyword evidence="2" id="KW-0328">Glycosyltransferase</keyword>
<comment type="similarity">
    <text evidence="1">Belongs to the glycosyl hydrolase 65 family.</text>
</comment>
<evidence type="ECO:0000259" key="5">
    <source>
        <dbReference type="Pfam" id="PF03633"/>
    </source>
</evidence>
<evidence type="ECO:0000259" key="4">
    <source>
        <dbReference type="Pfam" id="PF03632"/>
    </source>
</evidence>
<evidence type="ECO:0000256" key="1">
    <source>
        <dbReference type="ARBA" id="ARBA00006768"/>
    </source>
</evidence>
<keyword evidence="8" id="KW-1185">Reference proteome</keyword>
<feature type="domain" description="Glycoside hydrolase family 65 N-terminal" evidence="6">
    <location>
        <begin position="108"/>
        <end position="348"/>
    </location>
</feature>
<dbReference type="EMBL" id="MAEI02000001">
    <property type="protein sequence ID" value="MEO1780575.1"/>
    <property type="molecule type" value="Genomic_DNA"/>
</dbReference>
<evidence type="ECO:0000256" key="2">
    <source>
        <dbReference type="ARBA" id="ARBA00022676"/>
    </source>
</evidence>
<dbReference type="InterPro" id="IPR005194">
    <property type="entry name" value="Glyco_hydro_65_C"/>
</dbReference>
<dbReference type="Proteomes" id="UP001429357">
    <property type="component" value="Unassembled WGS sequence"/>
</dbReference>
<protein>
    <recommendedName>
        <fullName evidence="9">Glycosyl hydrolase</fullName>
    </recommendedName>
</protein>
<dbReference type="PIRSF" id="PIRSF036289">
    <property type="entry name" value="Glycosyl_hydrolase_malt_phosph"/>
    <property type="match status" value="1"/>
</dbReference>
<dbReference type="PANTHER" id="PTHR11051">
    <property type="entry name" value="GLYCOSYL HYDROLASE-RELATED"/>
    <property type="match status" value="1"/>
</dbReference>
<comment type="caution">
    <text evidence="7">The sequence shown here is derived from an EMBL/GenBank/DDBJ whole genome shotgun (WGS) entry which is preliminary data.</text>
</comment>
<feature type="domain" description="Glycoside hydrolase family 65 central catalytic" evidence="4">
    <location>
        <begin position="407"/>
        <end position="806"/>
    </location>
</feature>
<name>A0ABV0EXN5_9ENTE</name>
<evidence type="ECO:0000313" key="8">
    <source>
        <dbReference type="Proteomes" id="UP001429357"/>
    </source>
</evidence>
<dbReference type="Pfam" id="PF03633">
    <property type="entry name" value="Glyco_hydro_65C"/>
    <property type="match status" value="1"/>
</dbReference>
<gene>
    <name evidence="7" type="ORF">BAU18_000114</name>
</gene>
<dbReference type="Gene3D" id="2.70.98.40">
    <property type="entry name" value="Glycoside hydrolase, family 65, N-terminal domain"/>
    <property type="match status" value="1"/>
</dbReference>
<dbReference type="Gene3D" id="1.50.10.10">
    <property type="match status" value="1"/>
</dbReference>
<sequence>MKLTMITITSQGWRVQLPSGNQQQLTDLPQTNAKSLFTIIQSEPTDGGILYCELPEIITFPEGTFELSQWLTENLNLPFLTNVKVDEFPEKAADLCWHLDYYGYRPGKDEYSVESLLTVGNGYLGLRGTTPEMEISDDSYPATYLASLYNTAYSQVQDRTIANEDFVNAPNLQKIYLIIDGEKVAMSETQVTTLHRSLDMRNGLMTSRSQLSLADGRSLTIETAKFASMAQRECYSLRYRFTPDFDGTIQVVTKADGTVYNYNVARYRSLENRHLDVLKTAVAGPHALLAARTKDSHITVLQESFLRSPLLKTHELQTEVTDEKVFQSLTIEARCQQWYELEKTVHVTQYRPDEEQPALHLSPENPAEKFPDFATLLDLSAAAWQVLWDNAAINVTGDFMSQKLLNLHTYHLLSSASPIGNVNLDASVTARGLHGEAYRGHIFWDELFILPFYILRFPETARQLLLYRYYRLPAAKTEAQKAGYQGAMFPWQSGLDGTEQSQELHLNPISGEWKEDHSRRQRHVSLAIAYNVWFYWHNTEDHQFMKDYGLELILEIAQFWQSIATFDPTTNRYAIAGVMGPDEFHEAYPGAEEGGLKDNAYTNMMVVWLFEELANLKETFGTEVFQQIQAKTGVTDDLVSKMEKIRHQLTLDINPDGIIAQFDGYFDLLDLDWDHYRAKYGNVYRLDRILNAEGLSADDYKVAKQADSLMIYYNFSKNQVEEILQDLGYREQLPEDYVSRNLHYYLARTSHGSTLSRVVHAQLAAMVDEKELAWELYQEALYSDYRDIQGGTTAEGIHAGVMAATLYIPLTTFAGLDVREEVIHINPNLPAAWSAIAYHITVKNVDYYVKVTTTEVILTTSTDTRVIIKGKEVPLTASEQLVYPYHDEQNKN</sequence>
<dbReference type="InterPro" id="IPR037018">
    <property type="entry name" value="GH65_N"/>
</dbReference>
<dbReference type="PANTHER" id="PTHR11051:SF8">
    <property type="entry name" value="PROTEIN-GLUCOSYLGALACTOSYLHYDROXYLYSINE GLUCOSIDASE"/>
    <property type="match status" value="1"/>
</dbReference>
<dbReference type="SUPFAM" id="SSF48208">
    <property type="entry name" value="Six-hairpin glycosidases"/>
    <property type="match status" value="1"/>
</dbReference>
<keyword evidence="3" id="KW-0808">Transferase</keyword>
<evidence type="ECO:0000256" key="3">
    <source>
        <dbReference type="ARBA" id="ARBA00022679"/>
    </source>
</evidence>
<evidence type="ECO:0000259" key="6">
    <source>
        <dbReference type="Pfam" id="PF03636"/>
    </source>
</evidence>
<dbReference type="InterPro" id="IPR012341">
    <property type="entry name" value="6hp_glycosidase-like_sf"/>
</dbReference>
<dbReference type="InterPro" id="IPR008928">
    <property type="entry name" value="6-hairpin_glycosidase_sf"/>
</dbReference>
<dbReference type="Pfam" id="PF03632">
    <property type="entry name" value="Glyco_hydro_65m"/>
    <property type="match status" value="1"/>
</dbReference>
<dbReference type="Pfam" id="PF03636">
    <property type="entry name" value="Glyco_hydro_65N"/>
    <property type="match status" value="1"/>
</dbReference>
<dbReference type="Gene3D" id="2.60.420.10">
    <property type="entry name" value="Maltose phosphorylase, domain 3"/>
    <property type="match status" value="1"/>
</dbReference>
<dbReference type="InterPro" id="IPR005195">
    <property type="entry name" value="Glyco_hydro_65_M"/>
</dbReference>
<dbReference type="InterPro" id="IPR011013">
    <property type="entry name" value="Gal_mutarotase_sf_dom"/>
</dbReference>
<dbReference type="RefSeq" id="WP_161869757.1">
    <property type="nucleotide sequence ID" value="NZ_MAEI02000001.1"/>
</dbReference>
<organism evidence="7 8">
    <name type="scientific">Enterococcus diestrammenae</name>
    <dbReference type="NCBI Taxonomy" id="1155073"/>
    <lineage>
        <taxon>Bacteria</taxon>
        <taxon>Bacillati</taxon>
        <taxon>Bacillota</taxon>
        <taxon>Bacilli</taxon>
        <taxon>Lactobacillales</taxon>
        <taxon>Enterococcaceae</taxon>
        <taxon>Enterococcus</taxon>
    </lineage>
</organism>
<dbReference type="InterPro" id="IPR005196">
    <property type="entry name" value="Glyco_hydro_65_N"/>
</dbReference>
<accession>A0ABV0EXN5</accession>